<name>M0QEI6_9ACTN</name>
<dbReference type="STRING" id="1223545.GS4_05_02080"/>
<dbReference type="InterPro" id="IPR029058">
    <property type="entry name" value="AB_hydrolase_fold"/>
</dbReference>
<reference evidence="1 2" key="1">
    <citation type="submission" date="2013-01" db="EMBL/GenBank/DDBJ databases">
        <title>Whole genome shotgun sequence of Gordonia soli NBRC 108243.</title>
        <authorList>
            <person name="Isaki-Nakamura S."/>
            <person name="Hosoyama A."/>
            <person name="Tsuchikane K."/>
            <person name="Ando Y."/>
            <person name="Baba S."/>
            <person name="Ohji S."/>
            <person name="Hamada M."/>
            <person name="Tamura T."/>
            <person name="Yamazoe A."/>
            <person name="Yamazaki S."/>
            <person name="Fujita N."/>
        </authorList>
    </citation>
    <scope>NUCLEOTIDE SEQUENCE [LARGE SCALE GENOMIC DNA]</scope>
    <source>
        <strain evidence="1 2">NBRC 108243</strain>
    </source>
</reference>
<dbReference type="GO" id="GO:0016747">
    <property type="term" value="F:acyltransferase activity, transferring groups other than amino-acyl groups"/>
    <property type="evidence" value="ECO:0007669"/>
    <property type="project" value="TreeGrafter"/>
</dbReference>
<gene>
    <name evidence="1" type="ORF">GS4_05_02080</name>
</gene>
<keyword evidence="2" id="KW-1185">Reference proteome</keyword>
<dbReference type="PANTHER" id="PTHR48098">
    <property type="entry name" value="ENTEROCHELIN ESTERASE-RELATED"/>
    <property type="match status" value="1"/>
</dbReference>
<dbReference type="Proteomes" id="UP000011666">
    <property type="component" value="Unassembled WGS sequence"/>
</dbReference>
<dbReference type="InterPro" id="IPR050583">
    <property type="entry name" value="Mycobacterial_A85_antigen"/>
</dbReference>
<dbReference type="Pfam" id="PF00756">
    <property type="entry name" value="Esterase"/>
    <property type="match status" value="1"/>
</dbReference>
<protein>
    <submittedName>
        <fullName evidence="1">Putative mycolyltransferase</fullName>
    </submittedName>
</protein>
<sequence>MARVSLTSAVARGVFLLIALVVPLLVAPAGAVARPGDAGSYLKSMKRTSGDLWTMTVHSAAMGQDIPLQVLRPSANRAGAPTLYLLNGAGGGEDKANWLRQTDALRFFGDKFVNVVIPQKGIGSYYTDWISRDPAIGRPMWQTFLTRELPPILDRALNTNGRRAIAGLSMSATSVLQLAISSPGLYRSVASYSGCARTSTPEGQAAVRGIVFSASQANADNMWGPVASPVWTHRDPYLNAEKLRGTTLYLSSGSGLAGRYDTVDSQAPGAPPLIDQVTVGGAIEAATRSCTVNLAEKLRALRIPATVHLPTTGTHSWGYWQDELHRSWPTVARGLRS</sequence>
<dbReference type="Gene3D" id="3.40.50.1820">
    <property type="entry name" value="alpha/beta hydrolase"/>
    <property type="match status" value="1"/>
</dbReference>
<dbReference type="eggNOG" id="COG0627">
    <property type="taxonomic scope" value="Bacteria"/>
</dbReference>
<dbReference type="OrthoDB" id="4510758at2"/>
<dbReference type="AlphaFoldDB" id="M0QEI6"/>
<dbReference type="SUPFAM" id="SSF53474">
    <property type="entry name" value="alpha/beta-Hydrolases"/>
    <property type="match status" value="1"/>
</dbReference>
<evidence type="ECO:0000313" key="1">
    <source>
        <dbReference type="EMBL" id="GAC66995.1"/>
    </source>
</evidence>
<dbReference type="PANTHER" id="PTHR48098:SF1">
    <property type="entry name" value="DIACYLGLYCEROL ACYLTRANSFERASE_MYCOLYLTRANSFERASE AG85A"/>
    <property type="match status" value="1"/>
</dbReference>
<keyword evidence="1" id="KW-0808">Transferase</keyword>
<dbReference type="InterPro" id="IPR000801">
    <property type="entry name" value="Esterase-like"/>
</dbReference>
<comment type="caution">
    <text evidence="1">The sequence shown here is derived from an EMBL/GenBank/DDBJ whole genome shotgun (WGS) entry which is preliminary data.</text>
</comment>
<accession>M0QEI6</accession>
<proteinExistence type="predicted"/>
<dbReference type="EMBL" id="BANX01000005">
    <property type="protein sequence ID" value="GAC66995.1"/>
    <property type="molecule type" value="Genomic_DNA"/>
</dbReference>
<organism evidence="1 2">
    <name type="scientific">Gordonia soli NBRC 108243</name>
    <dbReference type="NCBI Taxonomy" id="1223545"/>
    <lineage>
        <taxon>Bacteria</taxon>
        <taxon>Bacillati</taxon>
        <taxon>Actinomycetota</taxon>
        <taxon>Actinomycetes</taxon>
        <taxon>Mycobacteriales</taxon>
        <taxon>Gordoniaceae</taxon>
        <taxon>Gordonia</taxon>
    </lineage>
</organism>
<evidence type="ECO:0000313" key="2">
    <source>
        <dbReference type="Proteomes" id="UP000011666"/>
    </source>
</evidence>
<dbReference type="RefSeq" id="WP_007617734.1">
    <property type="nucleotide sequence ID" value="NZ_BANX01000005.1"/>
</dbReference>